<dbReference type="EMBL" id="JANPWB010000011">
    <property type="protein sequence ID" value="KAJ1127919.1"/>
    <property type="molecule type" value="Genomic_DNA"/>
</dbReference>
<proteinExistence type="predicted"/>
<evidence type="ECO:0000256" key="1">
    <source>
        <dbReference type="SAM" id="Phobius"/>
    </source>
</evidence>
<feature type="transmembrane region" description="Helical" evidence="1">
    <location>
        <begin position="63"/>
        <end position="83"/>
    </location>
</feature>
<evidence type="ECO:0000313" key="3">
    <source>
        <dbReference type="Proteomes" id="UP001066276"/>
    </source>
</evidence>
<keyword evidence="3" id="KW-1185">Reference proteome</keyword>
<gene>
    <name evidence="2" type="ORF">NDU88_006312</name>
</gene>
<sequence>MFPRYKEKDFTIVFRFKPLNNLVSYRRYKIEGAHRLGRVRRPLVLFPFEPVLLSPSCIVQSLWVGWGTFLLIAAFVLGSAFVFGASERGGAPPPVCAGSALVSTLAWRPTKGAVCPPGMCGPFARQRVSLEDLREEGALSRGLQPSHRAALVPGETVGYLKCGSAPAAPLQRRVPGEAESPRMRLPLRRIGPGVLSRTASVAGSVEFLSPRR</sequence>
<keyword evidence="1" id="KW-0812">Transmembrane</keyword>
<keyword evidence="1" id="KW-0472">Membrane</keyword>
<dbReference type="Proteomes" id="UP001066276">
    <property type="component" value="Chromosome 7"/>
</dbReference>
<name>A0AAV7PJD6_PLEWA</name>
<evidence type="ECO:0000313" key="2">
    <source>
        <dbReference type="EMBL" id="KAJ1127919.1"/>
    </source>
</evidence>
<comment type="caution">
    <text evidence="2">The sequence shown here is derived from an EMBL/GenBank/DDBJ whole genome shotgun (WGS) entry which is preliminary data.</text>
</comment>
<accession>A0AAV7PJD6</accession>
<keyword evidence="1" id="KW-1133">Transmembrane helix</keyword>
<dbReference type="AlphaFoldDB" id="A0AAV7PJD6"/>
<protein>
    <submittedName>
        <fullName evidence="2">Uncharacterized protein</fullName>
    </submittedName>
</protein>
<organism evidence="2 3">
    <name type="scientific">Pleurodeles waltl</name>
    <name type="common">Iberian ribbed newt</name>
    <dbReference type="NCBI Taxonomy" id="8319"/>
    <lineage>
        <taxon>Eukaryota</taxon>
        <taxon>Metazoa</taxon>
        <taxon>Chordata</taxon>
        <taxon>Craniata</taxon>
        <taxon>Vertebrata</taxon>
        <taxon>Euteleostomi</taxon>
        <taxon>Amphibia</taxon>
        <taxon>Batrachia</taxon>
        <taxon>Caudata</taxon>
        <taxon>Salamandroidea</taxon>
        <taxon>Salamandridae</taxon>
        <taxon>Pleurodelinae</taxon>
        <taxon>Pleurodeles</taxon>
    </lineage>
</organism>
<reference evidence="2" key="1">
    <citation type="journal article" date="2022" name="bioRxiv">
        <title>Sequencing and chromosome-scale assembly of the giantPleurodeles waltlgenome.</title>
        <authorList>
            <person name="Brown T."/>
            <person name="Elewa A."/>
            <person name="Iarovenko S."/>
            <person name="Subramanian E."/>
            <person name="Araus A.J."/>
            <person name="Petzold A."/>
            <person name="Susuki M."/>
            <person name="Suzuki K.-i.T."/>
            <person name="Hayashi T."/>
            <person name="Toyoda A."/>
            <person name="Oliveira C."/>
            <person name="Osipova E."/>
            <person name="Leigh N.D."/>
            <person name="Simon A."/>
            <person name="Yun M.H."/>
        </authorList>
    </citation>
    <scope>NUCLEOTIDE SEQUENCE</scope>
    <source>
        <strain evidence="2">20211129_DDA</strain>
        <tissue evidence="2">Liver</tissue>
    </source>
</reference>